<keyword evidence="4" id="KW-0802">TPR repeat</keyword>
<evidence type="ECO:0000313" key="8">
    <source>
        <dbReference type="EMBL" id="MCP9765923.1"/>
    </source>
</evidence>
<keyword evidence="5" id="KW-0175">Coiled coil</keyword>
<dbReference type="Proteomes" id="UP001204144">
    <property type="component" value="Unassembled WGS sequence"/>
</dbReference>
<dbReference type="Pfam" id="PF02518">
    <property type="entry name" value="HATPase_c"/>
    <property type="match status" value="1"/>
</dbReference>
<evidence type="ECO:0000256" key="5">
    <source>
        <dbReference type="SAM" id="Coils"/>
    </source>
</evidence>
<dbReference type="AlphaFoldDB" id="A0AAE3KVB0"/>
<dbReference type="Pfam" id="PF13424">
    <property type="entry name" value="TPR_12"/>
    <property type="match status" value="1"/>
</dbReference>
<dbReference type="SUPFAM" id="SSF48452">
    <property type="entry name" value="TPR-like"/>
    <property type="match status" value="2"/>
</dbReference>
<dbReference type="SMART" id="SM00028">
    <property type="entry name" value="TPR"/>
    <property type="match status" value="4"/>
</dbReference>
<dbReference type="InterPro" id="IPR011712">
    <property type="entry name" value="Sig_transdc_His_kin_sub3_dim/P"/>
</dbReference>
<keyword evidence="6" id="KW-0472">Membrane</keyword>
<proteinExistence type="predicted"/>
<dbReference type="PANTHER" id="PTHR24421">
    <property type="entry name" value="NITRATE/NITRITE SENSOR PROTEIN NARX-RELATED"/>
    <property type="match status" value="1"/>
</dbReference>
<keyword evidence="2" id="KW-0418">Kinase</keyword>
<dbReference type="PROSITE" id="PS50109">
    <property type="entry name" value="HIS_KIN"/>
    <property type="match status" value="1"/>
</dbReference>
<evidence type="ECO:0000256" key="1">
    <source>
        <dbReference type="ARBA" id="ARBA00022679"/>
    </source>
</evidence>
<dbReference type="InterPro" id="IPR019734">
    <property type="entry name" value="TPR_rpt"/>
</dbReference>
<feature type="domain" description="Histidine kinase" evidence="7">
    <location>
        <begin position="434"/>
        <end position="622"/>
    </location>
</feature>
<dbReference type="PANTHER" id="PTHR24421:SF55">
    <property type="entry name" value="SENSOR HISTIDINE KINASE YDFH"/>
    <property type="match status" value="1"/>
</dbReference>
<evidence type="ECO:0000256" key="2">
    <source>
        <dbReference type="ARBA" id="ARBA00022777"/>
    </source>
</evidence>
<keyword evidence="9" id="KW-1185">Reference proteome</keyword>
<dbReference type="InterPro" id="IPR050482">
    <property type="entry name" value="Sensor_HK_TwoCompSys"/>
</dbReference>
<comment type="caution">
    <text evidence="8">The sequence shown here is derived from an EMBL/GenBank/DDBJ whole genome shotgun (WGS) entry which is preliminary data.</text>
</comment>
<keyword evidence="6" id="KW-0812">Transmembrane</keyword>
<keyword evidence="3" id="KW-0902">Two-component regulatory system</keyword>
<dbReference type="Gene3D" id="1.20.5.1930">
    <property type="match status" value="1"/>
</dbReference>
<dbReference type="Pfam" id="PF07730">
    <property type="entry name" value="HisKA_3"/>
    <property type="match status" value="1"/>
</dbReference>
<feature type="transmembrane region" description="Helical" evidence="6">
    <location>
        <begin position="393"/>
        <end position="413"/>
    </location>
</feature>
<dbReference type="CDD" id="cd16917">
    <property type="entry name" value="HATPase_UhpB-NarQ-NarX-like"/>
    <property type="match status" value="1"/>
</dbReference>
<keyword evidence="1" id="KW-0808">Transferase</keyword>
<evidence type="ECO:0000313" key="9">
    <source>
        <dbReference type="Proteomes" id="UP001204144"/>
    </source>
</evidence>
<protein>
    <recommendedName>
        <fullName evidence="7">Histidine kinase domain-containing protein</fullName>
    </recommendedName>
</protein>
<organism evidence="8 9">
    <name type="scientific">Lacihabitans soyangensis</name>
    <dbReference type="NCBI Taxonomy" id="869394"/>
    <lineage>
        <taxon>Bacteria</taxon>
        <taxon>Pseudomonadati</taxon>
        <taxon>Bacteroidota</taxon>
        <taxon>Cytophagia</taxon>
        <taxon>Cytophagales</taxon>
        <taxon>Leadbetterellaceae</taxon>
        <taxon>Lacihabitans</taxon>
    </lineage>
</organism>
<dbReference type="GO" id="GO:0046983">
    <property type="term" value="F:protein dimerization activity"/>
    <property type="evidence" value="ECO:0007669"/>
    <property type="project" value="InterPro"/>
</dbReference>
<dbReference type="InterPro" id="IPR005467">
    <property type="entry name" value="His_kinase_dom"/>
</dbReference>
<dbReference type="InterPro" id="IPR003594">
    <property type="entry name" value="HATPase_dom"/>
</dbReference>
<dbReference type="InterPro" id="IPR036890">
    <property type="entry name" value="HATPase_C_sf"/>
</dbReference>
<reference evidence="8 9" key="1">
    <citation type="submission" date="2018-11" db="EMBL/GenBank/DDBJ databases">
        <title>Novel bacteria species description.</title>
        <authorList>
            <person name="Han J.-H."/>
        </authorList>
    </citation>
    <scope>NUCLEOTIDE SEQUENCE [LARGE SCALE GENOMIC DNA]</scope>
    <source>
        <strain evidence="8 9">KCTC23259</strain>
    </source>
</reference>
<dbReference type="Gene3D" id="3.30.565.10">
    <property type="entry name" value="Histidine kinase-like ATPase, C-terminal domain"/>
    <property type="match status" value="1"/>
</dbReference>
<evidence type="ECO:0000256" key="3">
    <source>
        <dbReference type="ARBA" id="ARBA00023012"/>
    </source>
</evidence>
<evidence type="ECO:0000259" key="7">
    <source>
        <dbReference type="PROSITE" id="PS50109"/>
    </source>
</evidence>
<feature type="coiled-coil region" evidence="5">
    <location>
        <begin position="365"/>
        <end position="392"/>
    </location>
</feature>
<dbReference type="GO" id="GO:0016020">
    <property type="term" value="C:membrane"/>
    <property type="evidence" value="ECO:0007669"/>
    <property type="project" value="InterPro"/>
</dbReference>
<sequence>MRRIFIIILLQLVIINWLYGNPQADSLERKLKIMPKDINYLRTAEKYIWYLINPLDDTSKAKTLLEQNKLLAQKLHDNIGLFQVYFFEGLMAYRVNNYEESKRHFQNAHLIVQKHKLAPQYLQKILTAKAINAKYSLDNENALKYALEAVRLTEKHQLREYITQSYEILAKIYADIDSSKSEEMYKKLLPIAYSDTDLTQRYLAENAIAYYYLDKNNVDKALVHAEKSLRWVEKYGRKANYSMAWSLLAEIYLRKESYDKAKYYLEKSVKMSEGINDVNRLVEAYSLLSYFNYQHLKNYDKAIFYAKRVIETAEKSNNPTWVYGGKFYLADLYAETKDYKRAYELKNQAYALKDSVYSKEWALKFNKLELEKKDSELKMMELGKKNATLQRNIWLAVGVSIIVISVAIIYILLKRARFKRIEDKQKIRNKLSADLHDEIGSTLSSIAILTEMADYQIQKGQYKTDLMRQVSEDARMVINKMDEIIWTINPNNDEFLNLEAKIKSFAVPLLETQNIDFSFDFSEDLEGRNIEMEKRKDVYLILKEAINNAIKYSECKNLWVKGDIENGKIKISVKDNGKGFDLNGKNSRNGLGNMQKRAENIGGRLNIYSEINQGTTVQLEID</sequence>
<feature type="repeat" description="TPR" evidence="4">
    <location>
        <begin position="242"/>
        <end position="275"/>
    </location>
</feature>
<dbReference type="GO" id="GO:0000155">
    <property type="term" value="F:phosphorelay sensor kinase activity"/>
    <property type="evidence" value="ECO:0007669"/>
    <property type="project" value="InterPro"/>
</dbReference>
<dbReference type="SUPFAM" id="SSF55874">
    <property type="entry name" value="ATPase domain of HSP90 chaperone/DNA topoisomerase II/histidine kinase"/>
    <property type="match status" value="1"/>
</dbReference>
<dbReference type="InterPro" id="IPR011990">
    <property type="entry name" value="TPR-like_helical_dom_sf"/>
</dbReference>
<dbReference type="SMART" id="SM00387">
    <property type="entry name" value="HATPase_c"/>
    <property type="match status" value="1"/>
</dbReference>
<evidence type="ECO:0000256" key="6">
    <source>
        <dbReference type="SAM" id="Phobius"/>
    </source>
</evidence>
<evidence type="ECO:0000256" key="4">
    <source>
        <dbReference type="PROSITE-ProRule" id="PRU00339"/>
    </source>
</evidence>
<dbReference type="PROSITE" id="PS50005">
    <property type="entry name" value="TPR"/>
    <property type="match status" value="1"/>
</dbReference>
<dbReference type="Gene3D" id="1.25.40.10">
    <property type="entry name" value="Tetratricopeptide repeat domain"/>
    <property type="match status" value="1"/>
</dbReference>
<accession>A0AAE3KVB0</accession>
<gene>
    <name evidence="8" type="ORF">EGI31_23555</name>
</gene>
<dbReference type="EMBL" id="RJUF01000194">
    <property type="protein sequence ID" value="MCP9765923.1"/>
    <property type="molecule type" value="Genomic_DNA"/>
</dbReference>
<name>A0AAE3KVB0_9BACT</name>
<keyword evidence="6" id="KW-1133">Transmembrane helix</keyword>